<dbReference type="SMART" id="SM00342">
    <property type="entry name" value="HTH_ARAC"/>
    <property type="match status" value="1"/>
</dbReference>
<evidence type="ECO:0000256" key="3">
    <source>
        <dbReference type="ARBA" id="ARBA00023163"/>
    </source>
</evidence>
<sequence length="287" mass="33233">MKALLFRVPTVDDRSFRVQVDHDKHFYQRLHFHPEFQLTLIKEGAGTLVVGDRIDRFQPYDLVLLGANVPHVMLNDADYFQLDSTRQVMAYSFFFKESILGEIFIKSPELIHIAELLREATHGVRIRFSEPNSLTDRLEKINELRPFEQLMLLLNTLDTLTLTPDCERLSGTSYKNPNKPVDHQRLENVFNFILTNYANAITLDDIAGVANLTPHAFCRFLRVHTRKTFSQLLNEVRIEHACRLLKDSTQSVSQIAFSCGYANLSNFNRQFKQVTGMPPRDYLKKTN</sequence>
<proteinExistence type="predicted"/>
<keyword evidence="6" id="KW-1185">Reference proteome</keyword>
<dbReference type="EMBL" id="QPIW01000003">
    <property type="protein sequence ID" value="RDB06886.1"/>
    <property type="molecule type" value="Genomic_DNA"/>
</dbReference>
<dbReference type="SUPFAM" id="SSF51182">
    <property type="entry name" value="RmlC-like cupins"/>
    <property type="match status" value="1"/>
</dbReference>
<dbReference type="InterPro" id="IPR011051">
    <property type="entry name" value="RmlC_Cupin_sf"/>
</dbReference>
<keyword evidence="1" id="KW-0805">Transcription regulation</keyword>
<dbReference type="PANTHER" id="PTHR43280:SF27">
    <property type="entry name" value="TRANSCRIPTIONAL REGULATOR MTLR"/>
    <property type="match status" value="1"/>
</dbReference>
<reference evidence="5 6" key="1">
    <citation type="submission" date="2018-07" db="EMBL/GenBank/DDBJ databases">
        <title>Genome analysis of Runella aurantiaca.</title>
        <authorList>
            <person name="Yang X."/>
        </authorList>
    </citation>
    <scope>NUCLEOTIDE SEQUENCE [LARGE SCALE GENOMIC DNA]</scope>
    <source>
        <strain evidence="5 6">YX9</strain>
    </source>
</reference>
<dbReference type="InterPro" id="IPR020449">
    <property type="entry name" value="Tscrpt_reg_AraC-type_HTH"/>
</dbReference>
<dbReference type="SUPFAM" id="SSF46689">
    <property type="entry name" value="Homeodomain-like"/>
    <property type="match status" value="1"/>
</dbReference>
<dbReference type="PANTHER" id="PTHR43280">
    <property type="entry name" value="ARAC-FAMILY TRANSCRIPTIONAL REGULATOR"/>
    <property type="match status" value="1"/>
</dbReference>
<dbReference type="PROSITE" id="PS00041">
    <property type="entry name" value="HTH_ARAC_FAMILY_1"/>
    <property type="match status" value="1"/>
</dbReference>
<dbReference type="RefSeq" id="WP_114460206.1">
    <property type="nucleotide sequence ID" value="NZ_QPIW01000003.1"/>
</dbReference>
<organism evidence="5 6">
    <name type="scientific">Runella aurantiaca</name>
    <dbReference type="NCBI Taxonomy" id="2282308"/>
    <lineage>
        <taxon>Bacteria</taxon>
        <taxon>Pseudomonadati</taxon>
        <taxon>Bacteroidota</taxon>
        <taxon>Cytophagia</taxon>
        <taxon>Cytophagales</taxon>
        <taxon>Spirosomataceae</taxon>
        <taxon>Runella</taxon>
    </lineage>
</organism>
<dbReference type="InterPro" id="IPR003313">
    <property type="entry name" value="AraC-bd"/>
</dbReference>
<evidence type="ECO:0000256" key="1">
    <source>
        <dbReference type="ARBA" id="ARBA00023015"/>
    </source>
</evidence>
<feature type="domain" description="HTH araC/xylS-type" evidence="4">
    <location>
        <begin position="187"/>
        <end position="285"/>
    </location>
</feature>
<evidence type="ECO:0000256" key="2">
    <source>
        <dbReference type="ARBA" id="ARBA00023125"/>
    </source>
</evidence>
<dbReference type="Gene3D" id="1.10.10.60">
    <property type="entry name" value="Homeodomain-like"/>
    <property type="match status" value="2"/>
</dbReference>
<keyword evidence="2" id="KW-0238">DNA-binding</keyword>
<dbReference type="PRINTS" id="PR00032">
    <property type="entry name" value="HTHARAC"/>
</dbReference>
<evidence type="ECO:0000313" key="6">
    <source>
        <dbReference type="Proteomes" id="UP000253141"/>
    </source>
</evidence>
<protein>
    <submittedName>
        <fullName evidence="5">AraC family transcriptional regulator</fullName>
    </submittedName>
</protein>
<accession>A0A369IJT3</accession>
<dbReference type="InterPro" id="IPR018062">
    <property type="entry name" value="HTH_AraC-typ_CS"/>
</dbReference>
<dbReference type="InterPro" id="IPR009057">
    <property type="entry name" value="Homeodomain-like_sf"/>
</dbReference>
<evidence type="ECO:0000313" key="5">
    <source>
        <dbReference type="EMBL" id="RDB06886.1"/>
    </source>
</evidence>
<evidence type="ECO:0000259" key="4">
    <source>
        <dbReference type="PROSITE" id="PS01124"/>
    </source>
</evidence>
<dbReference type="OrthoDB" id="792101at2"/>
<dbReference type="GO" id="GO:0003700">
    <property type="term" value="F:DNA-binding transcription factor activity"/>
    <property type="evidence" value="ECO:0007669"/>
    <property type="project" value="InterPro"/>
</dbReference>
<dbReference type="AlphaFoldDB" id="A0A369IJT3"/>
<dbReference type="Proteomes" id="UP000253141">
    <property type="component" value="Unassembled WGS sequence"/>
</dbReference>
<name>A0A369IJT3_9BACT</name>
<dbReference type="InterPro" id="IPR018060">
    <property type="entry name" value="HTH_AraC"/>
</dbReference>
<dbReference type="Pfam" id="PF12833">
    <property type="entry name" value="HTH_18"/>
    <property type="match status" value="1"/>
</dbReference>
<dbReference type="InterPro" id="IPR014710">
    <property type="entry name" value="RmlC-like_jellyroll"/>
</dbReference>
<dbReference type="Gene3D" id="2.60.120.10">
    <property type="entry name" value="Jelly Rolls"/>
    <property type="match status" value="1"/>
</dbReference>
<keyword evidence="3" id="KW-0804">Transcription</keyword>
<dbReference type="GO" id="GO:0043565">
    <property type="term" value="F:sequence-specific DNA binding"/>
    <property type="evidence" value="ECO:0007669"/>
    <property type="project" value="InterPro"/>
</dbReference>
<comment type="caution">
    <text evidence="5">The sequence shown here is derived from an EMBL/GenBank/DDBJ whole genome shotgun (WGS) entry which is preliminary data.</text>
</comment>
<dbReference type="Pfam" id="PF02311">
    <property type="entry name" value="AraC_binding"/>
    <property type="match status" value="1"/>
</dbReference>
<dbReference type="PROSITE" id="PS01124">
    <property type="entry name" value="HTH_ARAC_FAMILY_2"/>
    <property type="match status" value="1"/>
</dbReference>
<gene>
    <name evidence="5" type="ORF">DVG78_06275</name>
</gene>